<dbReference type="Pfam" id="PF04883">
    <property type="entry name" value="HK97-gp10_like"/>
    <property type="match status" value="1"/>
</dbReference>
<gene>
    <name evidence="1" type="ORF">GRI65_00760</name>
</gene>
<evidence type="ECO:0000313" key="1">
    <source>
        <dbReference type="EMBL" id="MXP42981.1"/>
    </source>
</evidence>
<comment type="caution">
    <text evidence="1">The sequence shown here is derived from an EMBL/GenBank/DDBJ whole genome shotgun (WGS) entry which is preliminary data.</text>
</comment>
<accession>A0A845AVC0</accession>
<organism evidence="1 2">
    <name type="scientific">Allopontixanthobacter sediminis</name>
    <dbReference type="NCBI Taxonomy" id="1689985"/>
    <lineage>
        <taxon>Bacteria</taxon>
        <taxon>Pseudomonadati</taxon>
        <taxon>Pseudomonadota</taxon>
        <taxon>Alphaproteobacteria</taxon>
        <taxon>Sphingomonadales</taxon>
        <taxon>Erythrobacteraceae</taxon>
        <taxon>Allopontixanthobacter</taxon>
    </lineage>
</organism>
<keyword evidence="2" id="KW-1185">Reference proteome</keyword>
<protein>
    <submittedName>
        <fullName evidence="1">Uncharacterized protein</fullName>
    </submittedName>
</protein>
<proteinExistence type="predicted"/>
<dbReference type="Proteomes" id="UP000431922">
    <property type="component" value="Unassembled WGS sequence"/>
</dbReference>
<name>A0A845AVC0_9SPHN</name>
<sequence length="122" mass="12839">MGIPSGAGAGRAGVELMSLTVKLDGAAALEKAMAALGDPVYLRRAGLKALREGALPIRDLAQQLVPVDKAMLRESVKVKAGKKGRGLAADRVTYLIGIDVNVQPAREVPRENDLTAVTQPHF</sequence>
<evidence type="ECO:0000313" key="2">
    <source>
        <dbReference type="Proteomes" id="UP000431922"/>
    </source>
</evidence>
<reference evidence="1 2" key="1">
    <citation type="submission" date="2019-12" db="EMBL/GenBank/DDBJ databases">
        <title>Genomic-based taxomic classification of the family Erythrobacteraceae.</title>
        <authorList>
            <person name="Xu L."/>
        </authorList>
    </citation>
    <scope>NUCLEOTIDE SEQUENCE [LARGE SCALE GENOMIC DNA]</scope>
    <source>
        <strain evidence="1 2">KCTC 42453</strain>
    </source>
</reference>
<dbReference type="InterPro" id="IPR010064">
    <property type="entry name" value="HK97-gp10_tail"/>
</dbReference>
<dbReference type="EMBL" id="WTYL01000001">
    <property type="protein sequence ID" value="MXP42981.1"/>
    <property type="molecule type" value="Genomic_DNA"/>
</dbReference>
<dbReference type="AlphaFoldDB" id="A0A845AVC0"/>
<dbReference type="RefSeq" id="WP_160754635.1">
    <property type="nucleotide sequence ID" value="NZ_WTYL01000001.1"/>
</dbReference>